<keyword evidence="1" id="KW-0521">NADP</keyword>
<dbReference type="Gene3D" id="3.90.180.10">
    <property type="entry name" value="Medium-chain alcohol dehydrogenases, catalytic domain"/>
    <property type="match status" value="1"/>
</dbReference>
<keyword evidence="2" id="KW-0560">Oxidoreductase</keyword>
<accession>X0W4N3</accession>
<evidence type="ECO:0000313" key="4">
    <source>
        <dbReference type="EMBL" id="GAG07671.1"/>
    </source>
</evidence>
<evidence type="ECO:0000256" key="1">
    <source>
        <dbReference type="ARBA" id="ARBA00022857"/>
    </source>
</evidence>
<dbReference type="GO" id="GO:0016651">
    <property type="term" value="F:oxidoreductase activity, acting on NAD(P)H"/>
    <property type="evidence" value="ECO:0007669"/>
    <property type="project" value="TreeGrafter"/>
</dbReference>
<reference evidence="4" key="1">
    <citation type="journal article" date="2014" name="Front. Microbiol.">
        <title>High frequency of phylogenetically diverse reductive dehalogenase-homologous genes in deep subseafloor sedimentary metagenomes.</title>
        <authorList>
            <person name="Kawai M."/>
            <person name="Futagami T."/>
            <person name="Toyoda A."/>
            <person name="Takaki Y."/>
            <person name="Nishi S."/>
            <person name="Hori S."/>
            <person name="Arai W."/>
            <person name="Tsubouchi T."/>
            <person name="Morono Y."/>
            <person name="Uchiyama I."/>
            <person name="Ito T."/>
            <person name="Fujiyama A."/>
            <person name="Inagaki F."/>
            <person name="Takami H."/>
        </authorList>
    </citation>
    <scope>NUCLEOTIDE SEQUENCE</scope>
    <source>
        <strain evidence="4">Expedition CK06-06</strain>
    </source>
</reference>
<name>X0W4N3_9ZZZZ</name>
<dbReference type="PANTHER" id="PTHR48106:SF8">
    <property type="entry name" value="OS02G0805600 PROTEIN"/>
    <property type="match status" value="1"/>
</dbReference>
<dbReference type="SUPFAM" id="SSF50129">
    <property type="entry name" value="GroES-like"/>
    <property type="match status" value="1"/>
</dbReference>
<dbReference type="PANTHER" id="PTHR48106">
    <property type="entry name" value="QUINONE OXIDOREDUCTASE PIG3-RELATED"/>
    <property type="match status" value="1"/>
</dbReference>
<dbReference type="GO" id="GO:0070402">
    <property type="term" value="F:NADPH binding"/>
    <property type="evidence" value="ECO:0007669"/>
    <property type="project" value="TreeGrafter"/>
</dbReference>
<protein>
    <recommendedName>
        <fullName evidence="3">Alcohol dehydrogenase-like N-terminal domain-containing protein</fullName>
    </recommendedName>
</protein>
<comment type="caution">
    <text evidence="4">The sequence shown here is derived from an EMBL/GenBank/DDBJ whole genome shotgun (WGS) entry which is preliminary data.</text>
</comment>
<dbReference type="AlphaFoldDB" id="X0W4N3"/>
<evidence type="ECO:0000256" key="2">
    <source>
        <dbReference type="ARBA" id="ARBA00023002"/>
    </source>
</evidence>
<proteinExistence type="predicted"/>
<gene>
    <name evidence="4" type="ORF">S01H1_33006</name>
</gene>
<sequence length="63" mass="7153">MKAIVYTKYGPPDVLQLKEVEKPTPKDDEVLIKVHAAATNPSDWHLMRGTPFFIRFDAGFPKP</sequence>
<dbReference type="Pfam" id="PF08240">
    <property type="entry name" value="ADH_N"/>
    <property type="match status" value="1"/>
</dbReference>
<feature type="non-terminal residue" evidence="4">
    <location>
        <position position="63"/>
    </location>
</feature>
<dbReference type="InterPro" id="IPR013154">
    <property type="entry name" value="ADH-like_N"/>
</dbReference>
<organism evidence="4">
    <name type="scientific">marine sediment metagenome</name>
    <dbReference type="NCBI Taxonomy" id="412755"/>
    <lineage>
        <taxon>unclassified sequences</taxon>
        <taxon>metagenomes</taxon>
        <taxon>ecological metagenomes</taxon>
    </lineage>
</organism>
<evidence type="ECO:0000259" key="3">
    <source>
        <dbReference type="Pfam" id="PF08240"/>
    </source>
</evidence>
<feature type="domain" description="Alcohol dehydrogenase-like N-terminal" evidence="3">
    <location>
        <begin position="26"/>
        <end position="51"/>
    </location>
</feature>
<dbReference type="InterPro" id="IPR011032">
    <property type="entry name" value="GroES-like_sf"/>
</dbReference>
<dbReference type="EMBL" id="BARS01020471">
    <property type="protein sequence ID" value="GAG07671.1"/>
    <property type="molecule type" value="Genomic_DNA"/>
</dbReference>